<feature type="compositionally biased region" description="Low complexity" evidence="1">
    <location>
        <begin position="1133"/>
        <end position="1155"/>
    </location>
</feature>
<feature type="compositionally biased region" description="Basic and acidic residues" evidence="1">
    <location>
        <begin position="399"/>
        <end position="415"/>
    </location>
</feature>
<dbReference type="OrthoDB" id="10072671at2759"/>
<feature type="compositionally biased region" description="Polar residues" evidence="1">
    <location>
        <begin position="12"/>
        <end position="21"/>
    </location>
</feature>
<feature type="compositionally biased region" description="Basic and acidic residues" evidence="1">
    <location>
        <begin position="1492"/>
        <end position="1502"/>
    </location>
</feature>
<evidence type="ECO:0000313" key="3">
    <source>
        <dbReference type="Proteomes" id="UP001152320"/>
    </source>
</evidence>
<name>A0A9Q1CA99_HOLLE</name>
<organism evidence="2 3">
    <name type="scientific">Holothuria leucospilota</name>
    <name type="common">Black long sea cucumber</name>
    <name type="synonym">Mertensiothuria leucospilota</name>
    <dbReference type="NCBI Taxonomy" id="206669"/>
    <lineage>
        <taxon>Eukaryota</taxon>
        <taxon>Metazoa</taxon>
        <taxon>Echinodermata</taxon>
        <taxon>Eleutherozoa</taxon>
        <taxon>Echinozoa</taxon>
        <taxon>Holothuroidea</taxon>
        <taxon>Aspidochirotacea</taxon>
        <taxon>Aspidochirotida</taxon>
        <taxon>Holothuriidae</taxon>
        <taxon>Holothuria</taxon>
    </lineage>
</organism>
<feature type="region of interest" description="Disordered" evidence="1">
    <location>
        <begin position="589"/>
        <end position="718"/>
    </location>
</feature>
<sequence length="1657" mass="180950">MEEGDDPFSKAWETSPQSSTFPGAWSAAPQASGDPWGHKVKEEPWTSENGPEHDHLDERTEGTQQLNAVFQQCNINDAQSAIGNRKNNFHSHSNELNRSGFDDNFGEWSETDVLFKSGLLDQEFKTVSVTAEEDDLWSSADVSALNLSLQSPGFTTQDANQRPVERSQISSIQEEVDVSNIDGSTRGDESSPSSVNVSSTTCLRAENKPSRSVVSQEQDSILSGQVESGQVQLGGDGDIIEGDSSGPSITNSSTNAVTHSMLISTAGSDGSSSVSEQPKVNCTPPSLLGATVPNENTSIIPTQNIDASNSEPSLSVNAGNRNSYSLGEVDKLSDSSLTHTGNKSIPLHISDTALRTFEDSKEKRIMGNILDSDKEEKENMEAVDVDTQDKGEQTMPSDPEDKSAAPTVDLKESVAVKENGSDAMVVNGEQGDNEIPLNDSLDTQTQTQEDEFPPDDDYVEDTQLEAEPEKVVLAEENGVVENQDIIETEDAATSDLPNVIEKEDSSEGYGSQDADKTLDSENGTETIAPAEKEEEKVVSQDEGLASPENEDSNAVSTLESVQTIEGVVERGNVDKGVDLVIVDRSLEFDPNIVSNGDNPDPQGVPEVIGVGDNTGTEQTQGTLELWAENKQTDSNEEERNSETNISSNNYTDQTDIVHDAYTGTQNISDREEGQVTKDRMSGQGDSDDVSERDKLLHSNQNNSVPSKEVDINTTGKGMNEDTETMLQQESVVSNNSQMEPLVEFVQGSENCVGGRPEMNSQSQKEEASDLSLCKLDSEKECSAGISVDVPADIVTGTLGVPQLTEQPLKEPSDKEEGLKVVEGSRYPDNQGEIFQECNTSSEAHKSLDLDKELDINNSEFGKEAIENSELKKTTEIVKPLEENVAEFVDEVLNKAMEQLSSEQTKAISQEDFQENKEVGDAISDGASKEEGDVMDDSHGGAKEEGAVMDDKSNGLVAEVNCFSEEKEFSKDIDVDSNGNVKLNLNLTSETVSEGVSLGYTSGEVDKIEGGAVSVGDQTPEKNTSGHIGSSGSATRSQRWSVPAGSFTNSQFSYADQTTESSTAYVKRETSPLEKRQFRPVRFRPASSSEAKLRRTSLGVPRGWNAPPVDVLLPTDDREDIETVGQTPLEAGPSSLTSDTSTSSGSSMSFQSSQSSEGLRKQGDIFRAEPVMVTADMVEAQDSAPIEVEPKSEKPEDGTLHDSTFDDSTDEKSQHVVSSPLLYSTPSPLEKKANVEEPSVPAKVKRTPPLSQKVEVYEIKDVPITSPPAASMRDTFSQNRSKTEGEGVTRKKISQAERERQEVLAALRVRRPVKEKWQGQIELEEKEKQIQLDEMSLRSLKGYEERKKIKIKSKSLDFSSSGEMSVAKSQEAEAELNNTDSSQESSFEREIRLQKEKESSFKEGQLNRLRHHRPHSLTFDGESGDITQGELYISKEDVLSPNGDTCSSGYTSGRSTPASEDASRLLSLPKHGGPGDSPLYKEYQTQDAEEADDQRLPSREEMGLRPVVPEDPIAETDQQEEPQSPQQKSFVQKEVKMREKKAVNSRVVKQHRISFVEQEVLRQKQQEEEFRREREMRDQERTQALSPSPPSSTSGSNASSRLTSPTTPEPATKPVKAPVKQPPSKAKAVYQELQYNPKVGGGNRSSAMVRQWESKFKK</sequence>
<feature type="region of interest" description="Disordered" evidence="1">
    <location>
        <begin position="1005"/>
        <end position="1246"/>
    </location>
</feature>
<feature type="compositionally biased region" description="Polar residues" evidence="1">
    <location>
        <begin position="1020"/>
        <end position="1063"/>
    </location>
</feature>
<feature type="region of interest" description="Disordered" evidence="1">
    <location>
        <begin position="902"/>
        <end position="950"/>
    </location>
</feature>
<feature type="region of interest" description="Disordered" evidence="1">
    <location>
        <begin position="1353"/>
        <end position="1657"/>
    </location>
</feature>
<reference evidence="2" key="1">
    <citation type="submission" date="2021-10" db="EMBL/GenBank/DDBJ databases">
        <title>Tropical sea cucumber genome reveals ecological adaptation and Cuvierian tubules defense mechanism.</title>
        <authorList>
            <person name="Chen T."/>
        </authorList>
    </citation>
    <scope>NUCLEOTIDE SEQUENCE</scope>
    <source>
        <strain evidence="2">Nanhai2018</strain>
        <tissue evidence="2">Muscle</tissue>
    </source>
</reference>
<feature type="compositionally biased region" description="Low complexity" evidence="1">
    <location>
        <begin position="1217"/>
        <end position="1227"/>
    </location>
</feature>
<feature type="region of interest" description="Disordered" evidence="1">
    <location>
        <begin position="152"/>
        <end position="221"/>
    </location>
</feature>
<feature type="compositionally biased region" description="Basic and acidic residues" evidence="1">
    <location>
        <begin position="668"/>
        <end position="680"/>
    </location>
</feature>
<feature type="compositionally biased region" description="Acidic residues" evidence="1">
    <location>
        <begin position="448"/>
        <end position="466"/>
    </location>
</feature>
<feature type="compositionally biased region" description="Low complexity" evidence="1">
    <location>
        <begin position="1590"/>
        <end position="1599"/>
    </location>
</feature>
<keyword evidence="3" id="KW-1185">Reference proteome</keyword>
<protein>
    <submittedName>
        <fullName evidence="2">Uncharacterized protein</fullName>
    </submittedName>
</protein>
<feature type="compositionally biased region" description="Basic and acidic residues" evidence="1">
    <location>
        <begin position="1558"/>
        <end position="1580"/>
    </location>
</feature>
<feature type="compositionally biased region" description="Basic and acidic residues" evidence="1">
    <location>
        <begin position="1157"/>
        <end position="1166"/>
    </location>
</feature>
<feature type="compositionally biased region" description="Low complexity" evidence="1">
    <location>
        <begin position="190"/>
        <end position="199"/>
    </location>
</feature>
<dbReference type="Proteomes" id="UP001152320">
    <property type="component" value="Chromosome 6"/>
</dbReference>
<feature type="compositionally biased region" description="Polar residues" evidence="1">
    <location>
        <begin position="1441"/>
        <end position="1457"/>
    </location>
</feature>
<accession>A0A9Q1CA99</accession>
<feature type="compositionally biased region" description="Basic and acidic residues" evidence="1">
    <location>
        <begin position="1065"/>
        <end position="1076"/>
    </location>
</feature>
<evidence type="ECO:0000313" key="2">
    <source>
        <dbReference type="EMBL" id="KAJ8040989.1"/>
    </source>
</evidence>
<feature type="compositionally biased region" description="Basic and acidic residues" evidence="1">
    <location>
        <begin position="1385"/>
        <end position="1400"/>
    </location>
</feature>
<feature type="compositionally biased region" description="Polar residues" evidence="1">
    <location>
        <begin position="210"/>
        <end position="221"/>
    </location>
</feature>
<evidence type="ECO:0000256" key="1">
    <source>
        <dbReference type="SAM" id="MobiDB-lite"/>
    </source>
</evidence>
<feature type="region of interest" description="Disordered" evidence="1">
    <location>
        <begin position="372"/>
        <end position="559"/>
    </location>
</feature>
<gene>
    <name evidence="2" type="ORF">HOLleu_15467</name>
</gene>
<feature type="compositionally biased region" description="Polar residues" evidence="1">
    <location>
        <begin position="613"/>
        <end position="622"/>
    </location>
</feature>
<feature type="compositionally biased region" description="Polar residues" evidence="1">
    <location>
        <begin position="1375"/>
        <end position="1384"/>
    </location>
</feature>
<dbReference type="EMBL" id="JAIZAY010000006">
    <property type="protein sequence ID" value="KAJ8040989.1"/>
    <property type="molecule type" value="Genomic_DNA"/>
</dbReference>
<feature type="compositionally biased region" description="Polar residues" evidence="1">
    <location>
        <begin position="642"/>
        <end position="654"/>
    </location>
</feature>
<feature type="compositionally biased region" description="Basic and acidic residues" evidence="1">
    <location>
        <begin position="926"/>
        <end position="950"/>
    </location>
</feature>
<comment type="caution">
    <text evidence="2">The sequence shown here is derived from an EMBL/GenBank/DDBJ whole genome shotgun (WGS) entry which is preliminary data.</text>
</comment>
<feature type="compositionally biased region" description="Basic and acidic residues" evidence="1">
    <location>
        <begin position="1280"/>
        <end position="1296"/>
    </location>
</feature>
<feature type="compositionally biased region" description="Basic and acidic residues" evidence="1">
    <location>
        <begin position="530"/>
        <end position="539"/>
    </location>
</feature>
<feature type="compositionally biased region" description="Basic and acidic residues" evidence="1">
    <location>
        <begin position="36"/>
        <end position="57"/>
    </location>
</feature>
<feature type="compositionally biased region" description="Basic and acidic residues" evidence="1">
    <location>
        <begin position="630"/>
        <end position="641"/>
    </location>
</feature>
<feature type="compositionally biased region" description="Basic and acidic residues" evidence="1">
    <location>
        <begin position="1530"/>
        <end position="1541"/>
    </location>
</feature>
<feature type="compositionally biased region" description="Basic and acidic residues" evidence="1">
    <location>
        <begin position="1187"/>
        <end position="1213"/>
    </location>
</feature>
<proteinExistence type="predicted"/>
<feature type="region of interest" description="Disordered" evidence="1">
    <location>
        <begin position="1"/>
        <end position="57"/>
    </location>
</feature>
<feature type="region of interest" description="Disordered" evidence="1">
    <location>
        <begin position="1264"/>
        <end position="1296"/>
    </location>
</feature>
<feature type="compositionally biased region" description="Polar residues" evidence="1">
    <location>
        <begin position="697"/>
        <end position="716"/>
    </location>
</feature>